<gene>
    <name evidence="1" type="ORF">I550_3984</name>
</gene>
<dbReference type="Proteomes" id="UP000020825">
    <property type="component" value="Unassembled WGS sequence"/>
</dbReference>
<protein>
    <submittedName>
        <fullName evidence="1">Uncharacterized protein</fullName>
    </submittedName>
</protein>
<reference evidence="1 2" key="1">
    <citation type="submission" date="2013-12" db="EMBL/GenBank/DDBJ databases">
        <authorList>
            <person name="Zelazny A."/>
            <person name="Olivier K."/>
            <person name="Holland S."/>
            <person name="Lenaerts A."/>
            <person name="Ordway D."/>
            <person name="DeGroote M.A."/>
            <person name="Parker T."/>
            <person name="Sizemore C."/>
            <person name="Tallon L.J."/>
            <person name="Sadzewicz L.K."/>
            <person name="Sengamalay N."/>
            <person name="Fraser C.M."/>
            <person name="Hine E."/>
            <person name="Shefchek K.A."/>
            <person name="Das S.P."/>
            <person name="Tettelin H."/>
        </authorList>
    </citation>
    <scope>NUCLEOTIDE SEQUENCE [LARGE SCALE GENOMIC DNA]</scope>
    <source>
        <strain evidence="1 2">1956</strain>
    </source>
</reference>
<name>X8CHJ5_MYCIT</name>
<dbReference type="EMBL" id="JAOG01000002">
    <property type="protein sequence ID" value="EUA55827.1"/>
    <property type="molecule type" value="Genomic_DNA"/>
</dbReference>
<accession>X8CHJ5</accession>
<dbReference type="PATRIC" id="fig|1299331.3.peg.3888"/>
<organism evidence="1 2">
    <name type="scientific">Mycobacterium intracellulare 1956</name>
    <dbReference type="NCBI Taxonomy" id="1299331"/>
    <lineage>
        <taxon>Bacteria</taxon>
        <taxon>Bacillati</taxon>
        <taxon>Actinomycetota</taxon>
        <taxon>Actinomycetes</taxon>
        <taxon>Mycobacteriales</taxon>
        <taxon>Mycobacteriaceae</taxon>
        <taxon>Mycobacterium</taxon>
        <taxon>Mycobacterium avium complex (MAC)</taxon>
    </lineage>
</organism>
<comment type="caution">
    <text evidence="1">The sequence shown here is derived from an EMBL/GenBank/DDBJ whole genome shotgun (WGS) entry which is preliminary data.</text>
</comment>
<evidence type="ECO:0000313" key="1">
    <source>
        <dbReference type="EMBL" id="EUA55827.1"/>
    </source>
</evidence>
<dbReference type="AlphaFoldDB" id="X8CHJ5"/>
<sequence length="100" mass="11221">MNPQHHPRTRQLVSQPLLIQPTSENPTQIGVNLILISKNSHFNLISSEQLIARPCEPQLDYDIRRTDNTTPATPAARCPLGRTQAATRRFVNNRLANVAD</sequence>
<proteinExistence type="predicted"/>
<evidence type="ECO:0000313" key="2">
    <source>
        <dbReference type="Proteomes" id="UP000020825"/>
    </source>
</evidence>